<dbReference type="EMBL" id="BARW01036693">
    <property type="protein sequence ID" value="GAJ19844.1"/>
    <property type="molecule type" value="Genomic_DNA"/>
</dbReference>
<evidence type="ECO:0000313" key="1">
    <source>
        <dbReference type="EMBL" id="GAJ19844.1"/>
    </source>
</evidence>
<reference evidence="1" key="1">
    <citation type="journal article" date="2014" name="Front. Microbiol.">
        <title>High frequency of phylogenetically diverse reductive dehalogenase-homologous genes in deep subseafloor sedimentary metagenomes.</title>
        <authorList>
            <person name="Kawai M."/>
            <person name="Futagami T."/>
            <person name="Toyoda A."/>
            <person name="Takaki Y."/>
            <person name="Nishi S."/>
            <person name="Hori S."/>
            <person name="Arai W."/>
            <person name="Tsubouchi T."/>
            <person name="Morono Y."/>
            <person name="Uchiyama I."/>
            <person name="Ito T."/>
            <person name="Fujiyama A."/>
            <person name="Inagaki F."/>
            <person name="Takami H."/>
        </authorList>
    </citation>
    <scope>NUCLEOTIDE SEQUENCE</scope>
    <source>
        <strain evidence="1">Expedition CK06-06</strain>
    </source>
</reference>
<organism evidence="1">
    <name type="scientific">marine sediment metagenome</name>
    <dbReference type="NCBI Taxonomy" id="412755"/>
    <lineage>
        <taxon>unclassified sequences</taxon>
        <taxon>metagenomes</taxon>
        <taxon>ecological metagenomes</taxon>
    </lineage>
</organism>
<protein>
    <submittedName>
        <fullName evidence="1">Uncharacterized protein</fullName>
    </submittedName>
</protein>
<accession>X1UQS8</accession>
<comment type="caution">
    <text evidence="1">The sequence shown here is derived from an EMBL/GenBank/DDBJ whole genome shotgun (WGS) entry which is preliminary data.</text>
</comment>
<name>X1UQS8_9ZZZZ</name>
<sequence length="40" mass="4458">IVGHDSNYCSSMASMEKEKNYCLIDQVLIIFILAGHCAHC</sequence>
<feature type="non-terminal residue" evidence="1">
    <location>
        <position position="1"/>
    </location>
</feature>
<proteinExistence type="predicted"/>
<dbReference type="AlphaFoldDB" id="X1UQS8"/>
<gene>
    <name evidence="1" type="ORF">S12H4_56881</name>
</gene>